<dbReference type="Proteomes" id="UP000283492">
    <property type="component" value="Unassembled WGS sequence"/>
</dbReference>
<reference evidence="1 2" key="1">
    <citation type="submission" date="2018-08" db="EMBL/GenBank/DDBJ databases">
        <title>A genome reference for cultivated species of the human gut microbiota.</title>
        <authorList>
            <person name="Zou Y."/>
            <person name="Xue W."/>
            <person name="Luo G."/>
        </authorList>
    </citation>
    <scope>NUCLEOTIDE SEQUENCE [LARGE SCALE GENOMIC DNA]</scope>
    <source>
        <strain evidence="1 2">AM42-1AC</strain>
    </source>
</reference>
<dbReference type="EMBL" id="QSFX01000038">
    <property type="protein sequence ID" value="RHA83764.1"/>
    <property type="molecule type" value="Genomic_DNA"/>
</dbReference>
<sequence length="286" mass="34353">MSIKVKKPEVKMNLYETDKDVLKSFITNEKIDGVFTEKYLILQNFADDCRFSSDIQPELMEYLLPFYLRIIEEAIMHQNKMAEDIYSQFNSMIFFNQQNFKNSVGEKYPYVMEYYVEQTVKRMEMGNKTILGDISLFNTTIAFDRNNIVKLFDKIYGGSLAIKYSFFKYISVLLFKESDNLLAINEERSFWTSEIWDFDAQFSDAFFWNQEIVQYYERHVTRQEIEEVFKDITPILYNSLGKELMNLFSSEMEKSFATGTFEKRKKEYLQKINCRSEKYKYWTECF</sequence>
<proteinExistence type="predicted"/>
<name>A0A3R6ER53_9FIRM</name>
<evidence type="ECO:0000313" key="1">
    <source>
        <dbReference type="EMBL" id="RHA83764.1"/>
    </source>
</evidence>
<gene>
    <name evidence="1" type="ORF">DW914_16100</name>
</gene>
<evidence type="ECO:0000313" key="2">
    <source>
        <dbReference type="Proteomes" id="UP000283492"/>
    </source>
</evidence>
<dbReference type="AlphaFoldDB" id="A0A3R6ER53"/>
<protein>
    <submittedName>
        <fullName evidence="1">Uncharacterized protein</fullName>
    </submittedName>
</protein>
<accession>A0A3R6ER53</accession>
<organism evidence="1 2">
    <name type="scientific">Roseburia inulinivorans</name>
    <dbReference type="NCBI Taxonomy" id="360807"/>
    <lineage>
        <taxon>Bacteria</taxon>
        <taxon>Bacillati</taxon>
        <taxon>Bacillota</taxon>
        <taxon>Clostridia</taxon>
        <taxon>Lachnospirales</taxon>
        <taxon>Lachnospiraceae</taxon>
        <taxon>Roseburia</taxon>
    </lineage>
</organism>
<comment type="caution">
    <text evidence="1">The sequence shown here is derived from an EMBL/GenBank/DDBJ whole genome shotgun (WGS) entry which is preliminary data.</text>
</comment>
<dbReference type="RefSeq" id="WP_118583371.1">
    <property type="nucleotide sequence ID" value="NZ_CABJFX010000038.1"/>
</dbReference>